<gene>
    <name evidence="3" type="ORF">Acaty_1p0013</name>
</gene>
<dbReference type="HOGENOM" id="CLU_598038_0_0_6"/>
<dbReference type="RefSeq" id="WP_238323843.1">
    <property type="nucleotide sequence ID" value="NZ_CP005988.1"/>
</dbReference>
<dbReference type="AlphaFoldDB" id="A0A059ZVP7"/>
<dbReference type="Proteomes" id="UP000005522">
    <property type="component" value="Plasmid pACA1.1"/>
</dbReference>
<dbReference type="Pfam" id="PF18821">
    <property type="entry name" value="LPD7"/>
    <property type="match status" value="2"/>
</dbReference>
<feature type="compositionally biased region" description="Basic and acidic residues" evidence="1">
    <location>
        <begin position="436"/>
        <end position="449"/>
    </location>
</feature>
<name>A0A059ZVP7_ACICK</name>
<reference evidence="3 4" key="1">
    <citation type="journal article" date="2009" name="J. Bacteriol.">
        <title>Draft genome sequence of the extremely acidophilic bacterium Acidithiobacillus caldus ATCC 51756 reveals metabolic versatility in the genus Acidithiobacillus.</title>
        <authorList>
            <person name="Valdes J."/>
            <person name="Quatrini R."/>
            <person name="Hallberg K."/>
            <person name="Dopson M."/>
            <person name="Valenzuela P.D."/>
            <person name="Holmes D.S."/>
        </authorList>
    </citation>
    <scope>NUCLEOTIDE SEQUENCE [LARGE SCALE GENOMIC DNA]</scope>
    <source>
        <strain evidence="4">ATCC 51756 / DSM 8584 / KU</strain>
        <plasmid evidence="3 4">pACA1.1</plasmid>
    </source>
</reference>
<protein>
    <submittedName>
        <fullName evidence="3">Relaxase/mobilization nuclease domain-containing protein</fullName>
    </submittedName>
</protein>
<dbReference type="KEGG" id="acz:Acaty_1p0013"/>
<feature type="region of interest" description="Disordered" evidence="1">
    <location>
        <begin position="314"/>
        <end position="354"/>
    </location>
</feature>
<feature type="compositionally biased region" description="Pro residues" evidence="1">
    <location>
        <begin position="326"/>
        <end position="336"/>
    </location>
</feature>
<evidence type="ECO:0000313" key="4">
    <source>
        <dbReference type="Proteomes" id="UP000005522"/>
    </source>
</evidence>
<proteinExistence type="predicted"/>
<sequence length="457" mass="52174">MFVYPHGDLLEERQAVREARRAWDDRRRVVERDRITEQERRPGIRHPDKPRWRVERERILTEVYGEAVAEQMGRWYRIERQGETLVFRNSVAEVTDHGDRVTAAAGNEREIEAMIALARAKGWTRVSLTGSPEFRERAACVFLEAGFTLDDPALEERARQALEVERAALVEQQERETRPGIRHADRSQWAVDREWVVSRKYDYRHAERAERNGFYSRWMDDEQGLFYERKKDGVRFIDQGALIVAPRDEPYREGAPEVYVLYAQARGWQSIDILGDEAFRLRAARVALEEGLEVSDPDLTRRAQGLIKAELRRVPQPEVQTVPQPAQRPAPEPKAPTSPLFTGEWKGSTQGSPRAGGPALFTVKHGEVSVYHDHWRVDGVALDPVQTSKGPALRGTARYPDGHSVTLVIDLSDRQGRGYGVWVAVKDPDGQIIEKQAGKVEPQQRDLNRTRGRGRGG</sequence>
<dbReference type="EMBL" id="CP005988">
    <property type="protein sequence ID" value="AIA56794.1"/>
    <property type="molecule type" value="Genomic_DNA"/>
</dbReference>
<organism evidence="3 4">
    <name type="scientific">Acidithiobacillus caldus (strain ATCC 51756 / DSM 8584 / KU)</name>
    <dbReference type="NCBI Taxonomy" id="637389"/>
    <lineage>
        <taxon>Bacteria</taxon>
        <taxon>Pseudomonadati</taxon>
        <taxon>Pseudomonadota</taxon>
        <taxon>Acidithiobacillia</taxon>
        <taxon>Acidithiobacillales</taxon>
        <taxon>Acidithiobacillaceae</taxon>
        <taxon>Acidithiobacillus</taxon>
    </lineage>
</organism>
<accession>A0A059ZVP7</accession>
<feature type="compositionally biased region" description="Low complexity" evidence="1">
    <location>
        <begin position="316"/>
        <end position="325"/>
    </location>
</feature>
<geneLocation type="plasmid" evidence="3 4">
    <name>pACA1.1</name>
</geneLocation>
<feature type="region of interest" description="Disordered" evidence="1">
    <location>
        <begin position="433"/>
        <end position="457"/>
    </location>
</feature>
<evidence type="ECO:0000259" key="2">
    <source>
        <dbReference type="Pfam" id="PF18821"/>
    </source>
</evidence>
<feature type="domain" description="Large polyvalent protein-associated" evidence="2">
    <location>
        <begin position="220"/>
        <end position="304"/>
    </location>
</feature>
<evidence type="ECO:0000256" key="1">
    <source>
        <dbReference type="SAM" id="MobiDB-lite"/>
    </source>
</evidence>
<evidence type="ECO:0000313" key="3">
    <source>
        <dbReference type="EMBL" id="AIA56794.1"/>
    </source>
</evidence>
<feature type="domain" description="Large polyvalent protein-associated" evidence="2">
    <location>
        <begin position="76"/>
        <end position="161"/>
    </location>
</feature>
<dbReference type="InterPro" id="IPR040677">
    <property type="entry name" value="LPD7"/>
</dbReference>
<keyword evidence="3" id="KW-0614">Plasmid</keyword>